<accession>A0A0G0YHQ1</accession>
<evidence type="ECO:0000313" key="2">
    <source>
        <dbReference type="Proteomes" id="UP000033930"/>
    </source>
</evidence>
<proteinExistence type="predicted"/>
<gene>
    <name evidence="1" type="ORF">UU50_C0002G0059</name>
</gene>
<dbReference type="EMBL" id="LCAW01000002">
    <property type="protein sequence ID" value="KKR99877.1"/>
    <property type="molecule type" value="Genomic_DNA"/>
</dbReference>
<comment type="caution">
    <text evidence="1">The sequence shown here is derived from an EMBL/GenBank/DDBJ whole genome shotgun (WGS) entry which is preliminary data.</text>
</comment>
<protein>
    <submittedName>
        <fullName evidence="1">Uncharacterized protein</fullName>
    </submittedName>
</protein>
<evidence type="ECO:0000313" key="1">
    <source>
        <dbReference type="EMBL" id="KKR99877.1"/>
    </source>
</evidence>
<reference evidence="1 2" key="1">
    <citation type="journal article" date="2015" name="Nature">
        <title>rRNA introns, odd ribosomes, and small enigmatic genomes across a large radiation of phyla.</title>
        <authorList>
            <person name="Brown C.T."/>
            <person name="Hug L.A."/>
            <person name="Thomas B.C."/>
            <person name="Sharon I."/>
            <person name="Castelle C.J."/>
            <person name="Singh A."/>
            <person name="Wilkins M.J."/>
            <person name="Williams K.H."/>
            <person name="Banfield J.F."/>
        </authorList>
    </citation>
    <scope>NUCLEOTIDE SEQUENCE [LARGE SCALE GENOMIC DNA]</scope>
</reference>
<organism evidence="1 2">
    <name type="scientific">Candidatus Uhrbacteria bacterium GW2011_GWC1_41_20</name>
    <dbReference type="NCBI Taxonomy" id="1618983"/>
    <lineage>
        <taxon>Bacteria</taxon>
        <taxon>Candidatus Uhriibacteriota</taxon>
    </lineage>
</organism>
<dbReference type="Proteomes" id="UP000033930">
    <property type="component" value="Unassembled WGS sequence"/>
</dbReference>
<name>A0A0G0YHQ1_9BACT</name>
<dbReference type="AlphaFoldDB" id="A0A0G0YHQ1"/>
<sequence length="709" mass="82271">MLFRNRPLWGELRGQSYDDVVAVVLDISKLLRFVHLDKVFAVLAELAIDEKIKDKKKVFEVVEKMTEPVYVEKDKKIYFHAQLAILEIMEKWDNSKLMTNTALIAEVGKHVLHSEFDASTWTSSSVTIGHGAVPVTDTVKKMRTRMISLLKKAYQLQKSILNKFAILEALQIATHTPMSAHYGEDMETMVRDNLDEILKFYISIAPSTDLDVVYKIEKQLHRFKRRFEKDAPINLAELDAVIQKNEPYQLYRILVGYDGDYLPDVDFEESRKIRDEKITEIVQDISETNYEEWLTKILLIIKNYPDTEERGEFNYFRKLLNEISKAKPKIGLKLLEEKVFEPFTDIIIAGIWCSTEKETAKGILNDWITQGKFLPAMAVVYEFISEEDLPLALPLIQKLVKKAKTDGDVNTLNHLVRAIGFKKFPNSTKDLQSLLIDIIQALTDLKNTLWIQNIWYSSESLFASLNKEEWMVVLDSLVSVPNLSYEAEAILSLVAKNDPKEFIQFFERRVKLKKKTKRDDRYDAIPFNFTPRQAGDLSNLSEATKKLFIDEIFKWFKGAHWLNYWEGAHLLKNLFPRLDSCLESKLIALLKSKATNKARTAIAVLRAYEGEGFLHNVCKEFIKQFPNNKKYQNEIFVILSQTGVVSGEYGFVDAYQAKIADVQSWKSDKSKVVKNFVTNYEKYLNDRIVWEKKRADEDIDHRKREYGEK</sequence>